<feature type="domain" description="ABC transmembrane type-1" evidence="9">
    <location>
        <begin position="16"/>
        <end position="204"/>
    </location>
</feature>
<dbReference type="Gene3D" id="1.10.3720.10">
    <property type="entry name" value="MetI-like"/>
    <property type="match status" value="1"/>
</dbReference>
<comment type="caution">
    <text evidence="10">The sequence shown here is derived from an EMBL/GenBank/DDBJ whole genome shotgun (WGS) entry which is preliminary data.</text>
</comment>
<dbReference type="GO" id="GO:0006865">
    <property type="term" value="P:amino acid transport"/>
    <property type="evidence" value="ECO:0007669"/>
    <property type="project" value="TreeGrafter"/>
</dbReference>
<keyword evidence="3 8" id="KW-0813">Transport</keyword>
<evidence type="ECO:0000256" key="7">
    <source>
        <dbReference type="ARBA" id="ARBA00023136"/>
    </source>
</evidence>
<dbReference type="PROSITE" id="PS50928">
    <property type="entry name" value="ABC_TM1"/>
    <property type="match status" value="1"/>
</dbReference>
<dbReference type="PANTHER" id="PTHR30614">
    <property type="entry name" value="MEMBRANE COMPONENT OF AMINO ACID ABC TRANSPORTER"/>
    <property type="match status" value="1"/>
</dbReference>
<name>A0A841K8X5_9HYPH</name>
<keyword evidence="4" id="KW-1003">Cell membrane</keyword>
<dbReference type="EMBL" id="JACHEH010000005">
    <property type="protein sequence ID" value="MBB6168957.1"/>
    <property type="molecule type" value="Genomic_DNA"/>
</dbReference>
<dbReference type="GO" id="GO:0022857">
    <property type="term" value="F:transmembrane transporter activity"/>
    <property type="evidence" value="ECO:0007669"/>
    <property type="project" value="InterPro"/>
</dbReference>
<evidence type="ECO:0000256" key="4">
    <source>
        <dbReference type="ARBA" id="ARBA00022475"/>
    </source>
</evidence>
<evidence type="ECO:0000313" key="11">
    <source>
        <dbReference type="Proteomes" id="UP000588017"/>
    </source>
</evidence>
<keyword evidence="7 8" id="KW-0472">Membrane</keyword>
<feature type="transmembrane region" description="Helical" evidence="8">
    <location>
        <begin position="20"/>
        <end position="40"/>
    </location>
</feature>
<reference evidence="10 11" key="1">
    <citation type="submission" date="2020-08" db="EMBL/GenBank/DDBJ databases">
        <title>Genomic Encyclopedia of Type Strains, Phase IV (KMG-IV): sequencing the most valuable type-strain genomes for metagenomic binning, comparative biology and taxonomic classification.</title>
        <authorList>
            <person name="Goeker M."/>
        </authorList>
    </citation>
    <scope>NUCLEOTIDE SEQUENCE [LARGE SCALE GENOMIC DNA]</scope>
    <source>
        <strain evidence="10 11">DSM 101465</strain>
    </source>
</reference>
<dbReference type="SUPFAM" id="SSF161098">
    <property type="entry name" value="MetI-like"/>
    <property type="match status" value="1"/>
</dbReference>
<protein>
    <submittedName>
        <fullName evidence="10">Polar amino acid transport system permease protein</fullName>
    </submittedName>
</protein>
<gene>
    <name evidence="10" type="ORF">HNQ73_002594</name>
</gene>
<sequence length="214" mass="23372">MLGLSPEHLLFLLRGAGWTIVLSLLGFVGGTIVGLPVALCRSSKMRSLRVVSSAYVQLVQGIPLPVIMFVVYFGLSIGGYELPALVAAGIAMTAYSSAYLGEIWKGCIEAVPKTQWEAAECLALTPVQRFVDVILPQAVRIAIPPTVGFLVQIVKNTSYSVVIGFFDLTYSAKVLNNSTFKPFTVFTIAALLYFVICYPLSVLSRRYERKLKRA</sequence>
<dbReference type="InterPro" id="IPR043429">
    <property type="entry name" value="ArtM/GltK/GlnP/TcyL/YhdX-like"/>
</dbReference>
<proteinExistence type="inferred from homology"/>
<evidence type="ECO:0000259" key="9">
    <source>
        <dbReference type="PROSITE" id="PS50928"/>
    </source>
</evidence>
<evidence type="ECO:0000256" key="6">
    <source>
        <dbReference type="ARBA" id="ARBA00022989"/>
    </source>
</evidence>
<dbReference type="InterPro" id="IPR035906">
    <property type="entry name" value="MetI-like_sf"/>
</dbReference>
<evidence type="ECO:0000313" key="10">
    <source>
        <dbReference type="EMBL" id="MBB6168957.1"/>
    </source>
</evidence>
<dbReference type="InterPro" id="IPR010065">
    <property type="entry name" value="AA_ABC_transptr_permease_3TM"/>
</dbReference>
<evidence type="ECO:0000256" key="5">
    <source>
        <dbReference type="ARBA" id="ARBA00022692"/>
    </source>
</evidence>
<feature type="transmembrane region" description="Helical" evidence="8">
    <location>
        <begin position="52"/>
        <end position="75"/>
    </location>
</feature>
<feature type="transmembrane region" description="Helical" evidence="8">
    <location>
        <begin position="183"/>
        <end position="203"/>
    </location>
</feature>
<keyword evidence="11" id="KW-1185">Reference proteome</keyword>
<organism evidence="10 11">
    <name type="scientific">Chelatococcus composti</name>
    <dbReference type="NCBI Taxonomy" id="1743235"/>
    <lineage>
        <taxon>Bacteria</taxon>
        <taxon>Pseudomonadati</taxon>
        <taxon>Pseudomonadota</taxon>
        <taxon>Alphaproteobacteria</taxon>
        <taxon>Hyphomicrobiales</taxon>
        <taxon>Chelatococcaceae</taxon>
        <taxon>Chelatococcus</taxon>
    </lineage>
</organism>
<evidence type="ECO:0000256" key="8">
    <source>
        <dbReference type="RuleBase" id="RU363032"/>
    </source>
</evidence>
<dbReference type="RefSeq" id="WP_183335262.1">
    <property type="nucleotide sequence ID" value="NZ_BMHX01000005.1"/>
</dbReference>
<dbReference type="CDD" id="cd06261">
    <property type="entry name" value="TM_PBP2"/>
    <property type="match status" value="1"/>
</dbReference>
<evidence type="ECO:0000256" key="3">
    <source>
        <dbReference type="ARBA" id="ARBA00022448"/>
    </source>
</evidence>
<dbReference type="AlphaFoldDB" id="A0A841K8X5"/>
<dbReference type="Proteomes" id="UP000588017">
    <property type="component" value="Unassembled WGS sequence"/>
</dbReference>
<evidence type="ECO:0000256" key="2">
    <source>
        <dbReference type="ARBA" id="ARBA00010072"/>
    </source>
</evidence>
<dbReference type="Pfam" id="PF00528">
    <property type="entry name" value="BPD_transp_1"/>
    <property type="match status" value="1"/>
</dbReference>
<dbReference type="NCBIfam" id="TIGR01726">
    <property type="entry name" value="HEQRo_perm_3TM"/>
    <property type="match status" value="1"/>
</dbReference>
<keyword evidence="6 8" id="KW-1133">Transmembrane helix</keyword>
<accession>A0A841K8X5</accession>
<comment type="subcellular location">
    <subcellularLocation>
        <location evidence="1">Cell inner membrane</location>
        <topology evidence="1">Multi-pass membrane protein</topology>
    </subcellularLocation>
    <subcellularLocation>
        <location evidence="8">Cell membrane</location>
        <topology evidence="8">Multi-pass membrane protein</topology>
    </subcellularLocation>
</comment>
<dbReference type="GO" id="GO:0043190">
    <property type="term" value="C:ATP-binding cassette (ABC) transporter complex"/>
    <property type="evidence" value="ECO:0007669"/>
    <property type="project" value="InterPro"/>
</dbReference>
<evidence type="ECO:0000256" key="1">
    <source>
        <dbReference type="ARBA" id="ARBA00004429"/>
    </source>
</evidence>
<comment type="similarity">
    <text evidence="2">Belongs to the binding-protein-dependent transport system permease family. HisMQ subfamily.</text>
</comment>
<dbReference type="InterPro" id="IPR000515">
    <property type="entry name" value="MetI-like"/>
</dbReference>
<keyword evidence="5 8" id="KW-0812">Transmembrane</keyword>
<dbReference type="PANTHER" id="PTHR30614:SF34">
    <property type="entry name" value="BLR6398 PROTEIN"/>
    <property type="match status" value="1"/>
</dbReference>